<dbReference type="EMBL" id="GL763355">
    <property type="protein sequence ID" value="EFZ19757.1"/>
    <property type="molecule type" value="Genomic_DNA"/>
</dbReference>
<dbReference type="AlphaFoldDB" id="E9II41"/>
<feature type="non-terminal residue" evidence="1">
    <location>
        <position position="94"/>
    </location>
</feature>
<evidence type="ECO:0008006" key="2">
    <source>
        <dbReference type="Google" id="ProtNLM"/>
    </source>
</evidence>
<dbReference type="HOGENOM" id="CLU_2388965_0_0_1"/>
<organism>
    <name type="scientific">Solenopsis invicta</name>
    <name type="common">Red imported fire ant</name>
    <name type="synonym">Solenopsis wagneri</name>
    <dbReference type="NCBI Taxonomy" id="13686"/>
    <lineage>
        <taxon>Eukaryota</taxon>
        <taxon>Metazoa</taxon>
        <taxon>Ecdysozoa</taxon>
        <taxon>Arthropoda</taxon>
        <taxon>Hexapoda</taxon>
        <taxon>Insecta</taxon>
        <taxon>Pterygota</taxon>
        <taxon>Neoptera</taxon>
        <taxon>Endopterygota</taxon>
        <taxon>Hymenoptera</taxon>
        <taxon>Apocrita</taxon>
        <taxon>Aculeata</taxon>
        <taxon>Formicoidea</taxon>
        <taxon>Formicidae</taxon>
        <taxon>Myrmicinae</taxon>
        <taxon>Solenopsis</taxon>
    </lineage>
</organism>
<proteinExistence type="predicted"/>
<protein>
    <recommendedName>
        <fullName evidence="2">DUF4780 domain-containing protein</fullName>
    </recommendedName>
</protein>
<reference evidence="1" key="1">
    <citation type="journal article" date="2011" name="Proc. Natl. Acad. Sci. U.S.A.">
        <title>The genome of the fire ant Solenopsis invicta.</title>
        <authorList>
            <person name="Wurm Y."/>
            <person name="Wang J."/>
            <person name="Riba-Grognuz O."/>
            <person name="Corona M."/>
            <person name="Nygaard S."/>
            <person name="Hunt B.G."/>
            <person name="Ingram K.K."/>
            <person name="Falquet L."/>
            <person name="Nipitwattanaphon M."/>
            <person name="Gotzek D."/>
            <person name="Dijkstra M.B."/>
            <person name="Oettler J."/>
            <person name="Comtesse F."/>
            <person name="Shih C.J."/>
            <person name="Wu W.J."/>
            <person name="Yang C.C."/>
            <person name="Thomas J."/>
            <person name="Beaudoing E."/>
            <person name="Pradervand S."/>
            <person name="Flegel V."/>
            <person name="Cook E.D."/>
            <person name="Fabbretti R."/>
            <person name="Stockinger H."/>
            <person name="Long L."/>
            <person name="Farmerie W.G."/>
            <person name="Oakey J."/>
            <person name="Boomsma J.J."/>
            <person name="Pamilo P."/>
            <person name="Yi S.V."/>
            <person name="Heinze J."/>
            <person name="Goodisman M.A."/>
            <person name="Farinelli L."/>
            <person name="Harshman K."/>
            <person name="Hulo N."/>
            <person name="Cerutti L."/>
            <person name="Xenarios I."/>
            <person name="Shoemaker D."/>
            <person name="Keller L."/>
        </authorList>
    </citation>
    <scope>NUCLEOTIDE SEQUENCE [LARGE SCALE GENOMIC DNA]</scope>
</reference>
<sequence>MTEKDREERRGNVVIKKLEIPKELGVKKEGCVWLEKFVKEKLEVECQVKEWRFSGKLIVVTVENEAQRREIMLNKRKLKDGTIYIERDLSWEER</sequence>
<gene>
    <name evidence="1" type="ORF">SINV_04226</name>
</gene>
<accession>E9II41</accession>
<evidence type="ECO:0000313" key="1">
    <source>
        <dbReference type="EMBL" id="EFZ19757.1"/>
    </source>
</evidence>
<name>E9II41_SOLIN</name>